<dbReference type="AlphaFoldDB" id="A0AAN9E242"/>
<gene>
    <name evidence="1" type="ORF">RIF29_38969</name>
</gene>
<dbReference type="EMBL" id="JAYWIO010000008">
    <property type="protein sequence ID" value="KAK7244151.1"/>
    <property type="molecule type" value="Genomic_DNA"/>
</dbReference>
<organism evidence="1 2">
    <name type="scientific">Crotalaria pallida</name>
    <name type="common">Smooth rattlebox</name>
    <name type="synonym">Crotalaria striata</name>
    <dbReference type="NCBI Taxonomy" id="3830"/>
    <lineage>
        <taxon>Eukaryota</taxon>
        <taxon>Viridiplantae</taxon>
        <taxon>Streptophyta</taxon>
        <taxon>Embryophyta</taxon>
        <taxon>Tracheophyta</taxon>
        <taxon>Spermatophyta</taxon>
        <taxon>Magnoliopsida</taxon>
        <taxon>eudicotyledons</taxon>
        <taxon>Gunneridae</taxon>
        <taxon>Pentapetalae</taxon>
        <taxon>rosids</taxon>
        <taxon>fabids</taxon>
        <taxon>Fabales</taxon>
        <taxon>Fabaceae</taxon>
        <taxon>Papilionoideae</taxon>
        <taxon>50 kb inversion clade</taxon>
        <taxon>genistoids sensu lato</taxon>
        <taxon>core genistoids</taxon>
        <taxon>Crotalarieae</taxon>
        <taxon>Crotalaria</taxon>
    </lineage>
</organism>
<name>A0AAN9E242_CROPI</name>
<protein>
    <submittedName>
        <fullName evidence="1">Uncharacterized protein</fullName>
    </submittedName>
</protein>
<accession>A0AAN9E242</accession>
<dbReference type="Proteomes" id="UP001372338">
    <property type="component" value="Unassembled WGS sequence"/>
</dbReference>
<reference evidence="1 2" key="1">
    <citation type="submission" date="2024-01" db="EMBL/GenBank/DDBJ databases">
        <title>The genomes of 5 underutilized Papilionoideae crops provide insights into root nodulation and disease resistanc.</title>
        <authorList>
            <person name="Yuan L."/>
        </authorList>
    </citation>
    <scope>NUCLEOTIDE SEQUENCE [LARGE SCALE GENOMIC DNA]</scope>
    <source>
        <strain evidence="1">ZHUSHIDOU_FW_LH</strain>
        <tissue evidence="1">Leaf</tissue>
    </source>
</reference>
<evidence type="ECO:0000313" key="1">
    <source>
        <dbReference type="EMBL" id="KAK7244151.1"/>
    </source>
</evidence>
<comment type="caution">
    <text evidence="1">The sequence shown here is derived from an EMBL/GenBank/DDBJ whole genome shotgun (WGS) entry which is preliminary data.</text>
</comment>
<keyword evidence="2" id="KW-1185">Reference proteome</keyword>
<proteinExistence type="predicted"/>
<sequence length="390" mass="43709">MEDNKSLKGNRRTKRKRVLCNEVGAENSLSHDVYPSPNLIVEGTQSVCQSSCRGRIASRNLMFGNLTIQAPPADEGGSNLYGTKHKPALQDITNQLVMNTPQHNQIPASEVIINDGESRANLIGGEDLLQDHVRSVSVHSGSANEVGSSDIERYILKSREHADKIMSTLNYPNDVLTCTYTTPVRNIQVQVSDQHCGDVDESLGSVSNLARRYAVISPRKGQRVSYRSVNQIVRQLSKQFMDSPGECAEGQDISKVDDVHPTYEVVTNFKNRHSPLSPTKSKRFRCAYTNITLMFYEVQLQSSEIQNLGLIEIERILRRCGRSFREFTSMPQPQSEQFMNNTNSLIVEQLNFNNVKQDDEFRMLESSMTEEQKVVFDGIMSSVASGQGII</sequence>
<evidence type="ECO:0000313" key="2">
    <source>
        <dbReference type="Proteomes" id="UP001372338"/>
    </source>
</evidence>